<keyword evidence="2" id="KW-1185">Reference proteome</keyword>
<protein>
    <submittedName>
        <fullName evidence="1">Uncharacterized protein</fullName>
    </submittedName>
</protein>
<sequence length="120" mass="12696">MAIPAVSMAATYIWQLWKGRSFVQRSIAPPPIHSGSYDWVSTTKGQSGAAKLLGFTGSVTTASELIADALSGAIGQRVSFYFNYITFDGSGFVDYGFAQLINSTTGFVANLFTAPTQPAG</sequence>
<comment type="caution">
    <text evidence="1">The sequence shown here is derived from an EMBL/GenBank/DDBJ whole genome shotgun (WGS) entry which is preliminary data.</text>
</comment>
<organism evidence="1 2">
    <name type="scientific">Novosphingobium chloroacetimidivorans</name>
    <dbReference type="NCBI Taxonomy" id="1428314"/>
    <lineage>
        <taxon>Bacteria</taxon>
        <taxon>Pseudomonadati</taxon>
        <taxon>Pseudomonadota</taxon>
        <taxon>Alphaproteobacteria</taxon>
        <taxon>Sphingomonadales</taxon>
        <taxon>Sphingomonadaceae</taxon>
        <taxon>Novosphingobium</taxon>
    </lineage>
</organism>
<proteinExistence type="predicted"/>
<reference evidence="1 2" key="1">
    <citation type="submission" date="2020-08" db="EMBL/GenBank/DDBJ databases">
        <title>Functional genomics of gut bacteria from endangered species of beetles.</title>
        <authorList>
            <person name="Carlos-Shanley C."/>
        </authorList>
    </citation>
    <scope>NUCLEOTIDE SEQUENCE [LARGE SCALE GENOMIC DNA]</scope>
    <source>
        <strain evidence="1 2">S00245</strain>
    </source>
</reference>
<gene>
    <name evidence="1" type="ORF">HNO88_004208</name>
</gene>
<dbReference type="AlphaFoldDB" id="A0A7W7KDK5"/>
<evidence type="ECO:0000313" key="1">
    <source>
        <dbReference type="EMBL" id="MBB4860862.1"/>
    </source>
</evidence>
<dbReference type="Proteomes" id="UP000555448">
    <property type="component" value="Unassembled WGS sequence"/>
</dbReference>
<name>A0A7W7KDK5_9SPHN</name>
<accession>A0A7W7KDK5</accession>
<dbReference type="RefSeq" id="WP_184250368.1">
    <property type="nucleotide sequence ID" value="NZ_JACHLR010000035.1"/>
</dbReference>
<dbReference type="EMBL" id="JACHLR010000035">
    <property type="protein sequence ID" value="MBB4860862.1"/>
    <property type="molecule type" value="Genomic_DNA"/>
</dbReference>
<evidence type="ECO:0000313" key="2">
    <source>
        <dbReference type="Proteomes" id="UP000555448"/>
    </source>
</evidence>